<sequence length="71" mass="7617">MTGEIALGGIYIPTLLLLALVALVLSWALTRLIGAFGLYRFLAYRAAVDLSLFILLLGALALLVPTFGIRL</sequence>
<evidence type="ECO:0008006" key="8">
    <source>
        <dbReference type="Google" id="ProtNLM"/>
    </source>
</evidence>
<accession>A0A0J7XSS1</accession>
<dbReference type="EMBL" id="JACT01000004">
    <property type="protein sequence ID" value="KMS54058.1"/>
    <property type="molecule type" value="Genomic_DNA"/>
</dbReference>
<organism evidence="6 7">
    <name type="scientific">Sphingobium cupriresistens LL01</name>
    <dbReference type="NCBI Taxonomy" id="1420583"/>
    <lineage>
        <taxon>Bacteria</taxon>
        <taxon>Pseudomonadati</taxon>
        <taxon>Pseudomonadota</taxon>
        <taxon>Alphaproteobacteria</taxon>
        <taxon>Sphingomonadales</taxon>
        <taxon>Sphingomonadaceae</taxon>
        <taxon>Sphingobium</taxon>
    </lineage>
</organism>
<dbReference type="Pfam" id="PF07869">
    <property type="entry name" value="DUF1656"/>
    <property type="match status" value="1"/>
</dbReference>
<keyword evidence="1" id="KW-1003">Cell membrane</keyword>
<evidence type="ECO:0000256" key="5">
    <source>
        <dbReference type="SAM" id="Phobius"/>
    </source>
</evidence>
<keyword evidence="7" id="KW-1185">Reference proteome</keyword>
<keyword evidence="4 5" id="KW-0472">Membrane</keyword>
<proteinExistence type="predicted"/>
<evidence type="ECO:0000313" key="7">
    <source>
        <dbReference type="Proteomes" id="UP000052232"/>
    </source>
</evidence>
<reference evidence="6 7" key="1">
    <citation type="journal article" date="2015" name="G3 (Bethesda)">
        <title>Insights into Ongoing Evolution of the Hexachlorocyclohexane Catabolic Pathway from Comparative Genomics of Ten Sphingomonadaceae Strains.</title>
        <authorList>
            <person name="Pearce S.L."/>
            <person name="Oakeshott J.G."/>
            <person name="Pandey G."/>
        </authorList>
    </citation>
    <scope>NUCLEOTIDE SEQUENCE [LARGE SCALE GENOMIC DNA]</scope>
    <source>
        <strain evidence="6 7">LL01</strain>
    </source>
</reference>
<comment type="caution">
    <text evidence="6">The sequence shown here is derived from an EMBL/GenBank/DDBJ whole genome shotgun (WGS) entry which is preliminary data.</text>
</comment>
<feature type="transmembrane region" description="Helical" evidence="5">
    <location>
        <begin position="42"/>
        <end position="64"/>
    </location>
</feature>
<dbReference type="RefSeq" id="WP_066607122.1">
    <property type="nucleotide sequence ID" value="NZ_KQ130435.1"/>
</dbReference>
<evidence type="ECO:0000256" key="1">
    <source>
        <dbReference type="ARBA" id="ARBA00022475"/>
    </source>
</evidence>
<dbReference type="STRING" id="1420583.V473_17800"/>
<evidence type="ECO:0000313" key="6">
    <source>
        <dbReference type="EMBL" id="KMS54058.1"/>
    </source>
</evidence>
<gene>
    <name evidence="6" type="ORF">V473_17800</name>
</gene>
<evidence type="ECO:0000256" key="4">
    <source>
        <dbReference type="ARBA" id="ARBA00023136"/>
    </source>
</evidence>
<dbReference type="PATRIC" id="fig|1420583.3.peg.3367"/>
<protein>
    <recommendedName>
        <fullName evidence="8">DUF1656 domain-containing protein</fullName>
    </recommendedName>
</protein>
<dbReference type="Proteomes" id="UP000052232">
    <property type="component" value="Unassembled WGS sequence"/>
</dbReference>
<dbReference type="InterPro" id="IPR012451">
    <property type="entry name" value="DUF1656"/>
</dbReference>
<evidence type="ECO:0000256" key="3">
    <source>
        <dbReference type="ARBA" id="ARBA00022989"/>
    </source>
</evidence>
<evidence type="ECO:0000256" key="2">
    <source>
        <dbReference type="ARBA" id="ARBA00022692"/>
    </source>
</evidence>
<keyword evidence="2 5" id="KW-0812">Transmembrane</keyword>
<dbReference type="AlphaFoldDB" id="A0A0J7XSS1"/>
<name>A0A0J7XSS1_9SPHN</name>
<feature type="transmembrane region" description="Helical" evidence="5">
    <location>
        <begin position="6"/>
        <end position="30"/>
    </location>
</feature>
<keyword evidence="3 5" id="KW-1133">Transmembrane helix</keyword>